<evidence type="ECO:0000313" key="2">
    <source>
        <dbReference type="Proteomes" id="UP000297527"/>
    </source>
</evidence>
<proteinExistence type="predicted"/>
<dbReference type="EMBL" id="PQXN01000085">
    <property type="protein sequence ID" value="TGO55873.1"/>
    <property type="molecule type" value="Genomic_DNA"/>
</dbReference>
<accession>A0A4Z1IGM3</accession>
<name>A0A4Z1IGM3_9HELO</name>
<keyword evidence="2" id="KW-1185">Reference proteome</keyword>
<evidence type="ECO:0000313" key="1">
    <source>
        <dbReference type="EMBL" id="TGO55873.1"/>
    </source>
</evidence>
<comment type="caution">
    <text evidence="1">The sequence shown here is derived from an EMBL/GenBank/DDBJ whole genome shotgun (WGS) entry which is preliminary data.</text>
</comment>
<gene>
    <name evidence="1" type="ORF">BCON_0085g00240</name>
</gene>
<dbReference type="AlphaFoldDB" id="A0A4Z1IGM3"/>
<dbReference type="Proteomes" id="UP000297527">
    <property type="component" value="Unassembled WGS sequence"/>
</dbReference>
<organism evidence="1 2">
    <name type="scientific">Botryotinia convoluta</name>
    <dbReference type="NCBI Taxonomy" id="54673"/>
    <lineage>
        <taxon>Eukaryota</taxon>
        <taxon>Fungi</taxon>
        <taxon>Dikarya</taxon>
        <taxon>Ascomycota</taxon>
        <taxon>Pezizomycotina</taxon>
        <taxon>Leotiomycetes</taxon>
        <taxon>Helotiales</taxon>
        <taxon>Sclerotiniaceae</taxon>
        <taxon>Botryotinia</taxon>
    </lineage>
</organism>
<sequence length="60" mass="6453">MISGPACYAHIKSAFKKWIIPSDHQVTGSGSHFANGFVSEMIHPAPRIALSPFFTVPVAV</sequence>
<reference evidence="1 2" key="1">
    <citation type="submission" date="2017-12" db="EMBL/GenBank/DDBJ databases">
        <title>Comparative genomics of Botrytis spp.</title>
        <authorList>
            <person name="Valero-Jimenez C.A."/>
            <person name="Tapia P."/>
            <person name="Veloso J."/>
            <person name="Silva-Moreno E."/>
            <person name="Staats M."/>
            <person name="Valdes J.H."/>
            <person name="Van Kan J.A.L."/>
        </authorList>
    </citation>
    <scope>NUCLEOTIDE SEQUENCE [LARGE SCALE GENOMIC DNA]</scope>
    <source>
        <strain evidence="1 2">MUCL11595</strain>
    </source>
</reference>
<protein>
    <submittedName>
        <fullName evidence="1">Uncharacterized protein</fullName>
    </submittedName>
</protein>